<organism evidence="2 3">
    <name type="scientific">Montanilutibacter psychrotolerans</name>
    <dbReference type="NCBI Taxonomy" id="1327343"/>
    <lineage>
        <taxon>Bacteria</taxon>
        <taxon>Pseudomonadati</taxon>
        <taxon>Pseudomonadota</taxon>
        <taxon>Gammaproteobacteria</taxon>
        <taxon>Lysobacterales</taxon>
        <taxon>Lysobacteraceae</taxon>
        <taxon>Montanilutibacter</taxon>
    </lineage>
</organism>
<dbReference type="PANTHER" id="PTHR39600">
    <property type="entry name" value="PEPTIDASE INHIBITOR I78 FAMILY PROTEIN"/>
    <property type="match status" value="1"/>
</dbReference>
<evidence type="ECO:0000256" key="1">
    <source>
        <dbReference type="SAM" id="SignalP"/>
    </source>
</evidence>
<reference evidence="2 3" key="1">
    <citation type="submission" date="2018-11" db="EMBL/GenBank/DDBJ databases">
        <title>Lysobacter cryohumiis sp. nov., isolated from soil in the Tianshan Mountains, Xinjiang, China.</title>
        <authorList>
            <person name="Luo Y."/>
            <person name="Sheng H."/>
        </authorList>
    </citation>
    <scope>NUCLEOTIDE SEQUENCE [LARGE SCALE GENOMIC DNA]</scope>
    <source>
        <strain evidence="2 3">ZS60</strain>
    </source>
</reference>
<evidence type="ECO:0000313" key="3">
    <source>
        <dbReference type="Proteomes" id="UP000267049"/>
    </source>
</evidence>
<keyword evidence="1" id="KW-0732">Signal</keyword>
<dbReference type="InterPro" id="IPR021719">
    <property type="entry name" value="Prot_inh_I78"/>
</dbReference>
<protein>
    <recommendedName>
        <fullName evidence="4">Peptidase inhibitor I78 family protein</fullName>
    </recommendedName>
</protein>
<feature type="chain" id="PRO_5018080293" description="Peptidase inhibitor I78 family protein" evidence="1">
    <location>
        <begin position="21"/>
        <end position="104"/>
    </location>
</feature>
<dbReference type="PROSITE" id="PS51257">
    <property type="entry name" value="PROKAR_LIPOPROTEIN"/>
    <property type="match status" value="1"/>
</dbReference>
<dbReference type="Gene3D" id="3.30.10.10">
    <property type="entry name" value="Trypsin Inhibitor V, subunit A"/>
    <property type="match status" value="1"/>
</dbReference>
<evidence type="ECO:0000313" key="2">
    <source>
        <dbReference type="EMBL" id="RNF83650.1"/>
    </source>
</evidence>
<dbReference type="Proteomes" id="UP000267049">
    <property type="component" value="Unassembled WGS sequence"/>
</dbReference>
<dbReference type="EMBL" id="RIBS01000004">
    <property type="protein sequence ID" value="RNF83650.1"/>
    <property type="molecule type" value="Genomic_DNA"/>
</dbReference>
<sequence length="104" mass="10442">MSRTLSLPISLVLVALAGCASNGAPPASPDAPPVAGVSCNADAARAGALGKVASADVVQRAGDAAGARNVRVLKPGQMVTMEYLEGRLNIDVDDNNVVTNLRCG</sequence>
<dbReference type="OrthoDB" id="6049927at2"/>
<keyword evidence="3" id="KW-1185">Reference proteome</keyword>
<comment type="caution">
    <text evidence="2">The sequence shown here is derived from an EMBL/GenBank/DDBJ whole genome shotgun (WGS) entry which is preliminary data.</text>
</comment>
<gene>
    <name evidence="2" type="ORF">EER27_09700</name>
</gene>
<accession>A0A3M8SXT1</accession>
<name>A0A3M8SXT1_9GAMM</name>
<dbReference type="Pfam" id="PF11720">
    <property type="entry name" value="Inhibitor_I78"/>
    <property type="match status" value="1"/>
</dbReference>
<proteinExistence type="predicted"/>
<evidence type="ECO:0008006" key="4">
    <source>
        <dbReference type="Google" id="ProtNLM"/>
    </source>
</evidence>
<dbReference type="AlphaFoldDB" id="A0A3M8SXT1"/>
<dbReference type="PANTHER" id="PTHR39600:SF1">
    <property type="entry name" value="PEPTIDASE INHIBITOR I78 FAMILY PROTEIN"/>
    <property type="match status" value="1"/>
</dbReference>
<feature type="signal peptide" evidence="1">
    <location>
        <begin position="1"/>
        <end position="20"/>
    </location>
</feature>